<evidence type="ECO:0000256" key="3">
    <source>
        <dbReference type="ARBA" id="ARBA00013308"/>
    </source>
</evidence>
<evidence type="ECO:0000256" key="5">
    <source>
        <dbReference type="ARBA" id="ARBA00022705"/>
    </source>
</evidence>
<evidence type="ECO:0000313" key="9">
    <source>
        <dbReference type="EMBL" id="QBK85962.1"/>
    </source>
</evidence>
<keyword evidence="5" id="KW-0235">DNA replication</keyword>
<evidence type="ECO:0000259" key="8">
    <source>
        <dbReference type="PROSITE" id="PS50160"/>
    </source>
</evidence>
<dbReference type="SUPFAM" id="SSF47802">
    <property type="entry name" value="DNA polymerase beta, N-terminal domain-like"/>
    <property type="match status" value="1"/>
</dbReference>
<keyword evidence="6" id="KW-0227">DNA damage</keyword>
<evidence type="ECO:0000256" key="4">
    <source>
        <dbReference type="ARBA" id="ARBA00022598"/>
    </source>
</evidence>
<dbReference type="PANTHER" id="PTHR47810:SF1">
    <property type="entry name" value="DNA LIGASE B"/>
    <property type="match status" value="1"/>
</dbReference>
<comment type="similarity">
    <text evidence="2">Belongs to the ATP-dependent DNA ligase family.</text>
</comment>
<dbReference type="Pfam" id="PF22086">
    <property type="entry name" value="DUF6940"/>
    <property type="match status" value="1"/>
</dbReference>
<gene>
    <name evidence="9" type="ORF">LCMAC101_05570</name>
</gene>
<dbReference type="CDD" id="cd07896">
    <property type="entry name" value="Adenylation_kDNA_ligase_like"/>
    <property type="match status" value="1"/>
</dbReference>
<dbReference type="GO" id="GO:0006260">
    <property type="term" value="P:DNA replication"/>
    <property type="evidence" value="ECO:0007669"/>
    <property type="project" value="UniProtKB-KW"/>
</dbReference>
<dbReference type="GO" id="GO:0006310">
    <property type="term" value="P:DNA recombination"/>
    <property type="evidence" value="ECO:0007669"/>
    <property type="project" value="InterPro"/>
</dbReference>
<dbReference type="GO" id="GO:0003910">
    <property type="term" value="F:DNA ligase (ATP) activity"/>
    <property type="evidence" value="ECO:0007669"/>
    <property type="project" value="InterPro"/>
</dbReference>
<dbReference type="InterPro" id="IPR012310">
    <property type="entry name" value="DNA_ligase_ATP-dep_cent"/>
</dbReference>
<evidence type="ECO:0000256" key="1">
    <source>
        <dbReference type="ARBA" id="ARBA00001968"/>
    </source>
</evidence>
<evidence type="ECO:0000256" key="6">
    <source>
        <dbReference type="ARBA" id="ARBA00022763"/>
    </source>
</evidence>
<evidence type="ECO:0000256" key="7">
    <source>
        <dbReference type="ARBA" id="ARBA00023204"/>
    </source>
</evidence>
<accession>A0A481YRY4</accession>
<dbReference type="EMBL" id="MK500328">
    <property type="protein sequence ID" value="QBK85962.1"/>
    <property type="molecule type" value="Genomic_DNA"/>
</dbReference>
<dbReference type="Gene3D" id="1.10.150.110">
    <property type="entry name" value="DNA polymerase beta, N-terminal domain-like"/>
    <property type="match status" value="1"/>
</dbReference>
<dbReference type="GO" id="GO:0005524">
    <property type="term" value="F:ATP binding"/>
    <property type="evidence" value="ECO:0007669"/>
    <property type="project" value="InterPro"/>
</dbReference>
<dbReference type="InterPro" id="IPR012340">
    <property type="entry name" value="NA-bd_OB-fold"/>
</dbReference>
<dbReference type="InterPro" id="IPR029319">
    <property type="entry name" value="DNA_ligase_OB"/>
</dbReference>
<sequence>MATQSDPNDYIYEALTEHMDERFRQKETHKGLAYQTAIGNLKYYFSDEAIVSVKGKKINGQDIPGIGPGISKTIKEIIENSGVVMQDVPHIDIPTLEPKSKKLPKGVSGGPPAALKSGPLLAKLQPATHDPTDWWMSEKLDGYRAIWDGKEFYSRNGKVFESPEFFKKLLPKNVMLDGELWLGRGMFEEMGFVRNKYADSKRWKDSGLKYMVYDIPSYDKPFEERMEKLQKVVDKSCGIAKGCPLKYVKQTQVKNPGHVKKFYDNIVDSGGEGIMLRQPASRYVWTRSGTLLKVKPVIDAECTVIGYKEGTGKNKFLLGSFHCEMNGKKFYVGTGISDELRREKYRKTHPIGSLITIQYTEMTKAGIPRFPRYLRKRGHKSGKRHLTIKDFPPRGNEVWESYPDVFEYMKQRFQASKPPKTAHKNEKVLCDYLEKVMISEVDIPEKAKMPKSKKKRSKVKSLVHPEVHILSKDITYKNKAVKKYIFPDNVWGDLLGPEADEKVQEKFISILTHVSFKSYYLESPNIPSPDVPLEFVLVKSDTLHKKKANWKEYEEYMKKQPGGFSAVSFNNLSGDFRLTIPLNKKGDYGHLADFIRNAPQKEIKEILFEVGQQIHEYWAEKGSVYFSTHGDGTPWLHFRIGEKSKYYSYDPYKK</sequence>
<dbReference type="PROSITE" id="PS50160">
    <property type="entry name" value="DNA_LIGASE_A3"/>
    <property type="match status" value="1"/>
</dbReference>
<dbReference type="Pfam" id="PF14743">
    <property type="entry name" value="DNA_ligase_OB_2"/>
    <property type="match status" value="1"/>
</dbReference>
<dbReference type="InterPro" id="IPR027421">
    <property type="entry name" value="DNA_pol_lamdba_lyase_dom_sf"/>
</dbReference>
<organism evidence="9">
    <name type="scientific">Marseillevirus LCMAC101</name>
    <dbReference type="NCBI Taxonomy" id="2506602"/>
    <lineage>
        <taxon>Viruses</taxon>
        <taxon>Varidnaviria</taxon>
        <taxon>Bamfordvirae</taxon>
        <taxon>Nucleocytoviricota</taxon>
        <taxon>Megaviricetes</taxon>
        <taxon>Pimascovirales</taxon>
        <taxon>Pimascovirales incertae sedis</taxon>
        <taxon>Marseilleviridae</taxon>
    </lineage>
</organism>
<dbReference type="Gene3D" id="2.40.50.140">
    <property type="entry name" value="Nucleic acid-binding proteins"/>
    <property type="match status" value="1"/>
</dbReference>
<dbReference type="SUPFAM" id="SSF56091">
    <property type="entry name" value="DNA ligase/mRNA capping enzyme, catalytic domain"/>
    <property type="match status" value="1"/>
</dbReference>
<dbReference type="InterPro" id="IPR054220">
    <property type="entry name" value="DUF6940"/>
</dbReference>
<protein>
    <recommendedName>
        <fullName evidence="3">DNA ligase</fullName>
    </recommendedName>
</protein>
<dbReference type="SUPFAM" id="SSF50249">
    <property type="entry name" value="Nucleic acid-binding proteins"/>
    <property type="match status" value="1"/>
</dbReference>
<dbReference type="Gene3D" id="3.30.470.30">
    <property type="entry name" value="DNA ligase/mRNA capping enzyme"/>
    <property type="match status" value="1"/>
</dbReference>
<proteinExistence type="inferred from homology"/>
<evidence type="ECO:0000256" key="2">
    <source>
        <dbReference type="ARBA" id="ARBA00007572"/>
    </source>
</evidence>
<dbReference type="InterPro" id="IPR050326">
    <property type="entry name" value="NAD_dep_DNA_ligaseB"/>
</dbReference>
<dbReference type="CDD" id="cd08041">
    <property type="entry name" value="OBF_kDNA_ligase_like"/>
    <property type="match status" value="1"/>
</dbReference>
<dbReference type="PANTHER" id="PTHR47810">
    <property type="entry name" value="DNA LIGASE"/>
    <property type="match status" value="1"/>
</dbReference>
<keyword evidence="4 9" id="KW-0436">Ligase</keyword>
<feature type="domain" description="ATP-dependent DNA ligase family profile" evidence="8">
    <location>
        <begin position="219"/>
        <end position="329"/>
    </location>
</feature>
<dbReference type="Gene3D" id="3.30.1490.70">
    <property type="match status" value="1"/>
</dbReference>
<keyword evidence="7" id="KW-0234">DNA repair</keyword>
<dbReference type="GO" id="GO:0006281">
    <property type="term" value="P:DNA repair"/>
    <property type="evidence" value="ECO:0007669"/>
    <property type="project" value="UniProtKB-KW"/>
</dbReference>
<dbReference type="Pfam" id="PF01068">
    <property type="entry name" value="DNA_ligase_A_M"/>
    <property type="match status" value="1"/>
</dbReference>
<dbReference type="NCBIfam" id="NF006592">
    <property type="entry name" value="PRK09125.1"/>
    <property type="match status" value="1"/>
</dbReference>
<name>A0A481YRY4_9VIRU</name>
<comment type="cofactor">
    <cofactor evidence="1">
        <name>a divalent metal cation</name>
        <dbReference type="ChEBI" id="CHEBI:60240"/>
    </cofactor>
</comment>
<reference evidence="9" key="1">
    <citation type="journal article" date="2019" name="MBio">
        <title>Virus Genomes from Deep Sea Sediments Expand the Ocean Megavirome and Support Independent Origins of Viral Gigantism.</title>
        <authorList>
            <person name="Backstrom D."/>
            <person name="Yutin N."/>
            <person name="Jorgensen S.L."/>
            <person name="Dharamshi J."/>
            <person name="Homa F."/>
            <person name="Zaremba-Niedwiedzka K."/>
            <person name="Spang A."/>
            <person name="Wolf Y.I."/>
            <person name="Koonin E.V."/>
            <person name="Ettema T.J."/>
        </authorList>
    </citation>
    <scope>NUCLEOTIDE SEQUENCE</scope>
</reference>